<dbReference type="EC" id="3.5.2.10" evidence="6"/>
<dbReference type="SUPFAM" id="SSF102215">
    <property type="entry name" value="Creatininase"/>
    <property type="match status" value="1"/>
</dbReference>
<keyword evidence="2" id="KW-0479">Metal-binding</keyword>
<gene>
    <name evidence="6" type="ordered locus">KVU_2407</name>
</gene>
<evidence type="ECO:0000256" key="3">
    <source>
        <dbReference type="ARBA" id="ARBA00022801"/>
    </source>
</evidence>
<protein>
    <submittedName>
        <fullName evidence="6">Creatininase protein</fullName>
        <ecNumber evidence="6">3.5.2.10</ecNumber>
    </submittedName>
</protein>
<comment type="cofactor">
    <cofactor evidence="1">
        <name>Zn(2+)</name>
        <dbReference type="ChEBI" id="CHEBI:29105"/>
    </cofactor>
</comment>
<keyword evidence="4" id="KW-0862">Zinc</keyword>
<dbReference type="OrthoDB" id="9801445at2"/>
<reference evidence="6 7" key="1">
    <citation type="journal article" date="2011" name="J. Bacteriol.">
        <title>Complete genome sequence of the industrial strain Ketogulonicigenium vulgare WSH-001.</title>
        <authorList>
            <person name="Liu L."/>
            <person name="Li Y."/>
            <person name="Zhang J."/>
            <person name="Zhou Z."/>
            <person name="Liu J."/>
            <person name="Li X."/>
            <person name="Zhou J."/>
            <person name="Du G."/>
            <person name="Wang L."/>
            <person name="Chen J."/>
        </authorList>
    </citation>
    <scope>NUCLEOTIDE SEQUENCE [LARGE SCALE GENOMIC DNA]</scope>
    <source>
        <strain evidence="6 7">WSH-001</strain>
    </source>
</reference>
<proteinExistence type="inferred from homology"/>
<dbReference type="eggNOG" id="COG1402">
    <property type="taxonomic scope" value="Bacteria"/>
</dbReference>
<name>F9Y756_KETVW</name>
<evidence type="ECO:0000256" key="5">
    <source>
        <dbReference type="ARBA" id="ARBA00024029"/>
    </source>
</evidence>
<dbReference type="AlphaFoldDB" id="F9Y756"/>
<dbReference type="KEGG" id="kvl:KVU_2407"/>
<dbReference type="GO" id="GO:0009231">
    <property type="term" value="P:riboflavin biosynthetic process"/>
    <property type="evidence" value="ECO:0007669"/>
    <property type="project" value="TreeGrafter"/>
</dbReference>
<dbReference type="GO" id="GO:0016811">
    <property type="term" value="F:hydrolase activity, acting on carbon-nitrogen (but not peptide) bonds, in linear amides"/>
    <property type="evidence" value="ECO:0007669"/>
    <property type="project" value="TreeGrafter"/>
</dbReference>
<sequence>MTRKIWWNDFSASDFDAIDPMKTIAILPIAAVEQHGPHLPVGTDVIINTGHLEMLAKAAPADLDIRILPVQPVGKSNEHIWAKGTVSHEAKTLIDSWVEIGLHVARTGIRKLVIVNSHGGNEEIMGIVGRELRVRCGLFVVKTSWSRFGAPAGLISDTEARQGIHGGEVETALVLHFRPELVDMAKAGNFTSVAAAEEVDYTYLRPTGTHAWSWIASDVHPSGAIGNATLGTAEKGAAIAQNHVDRFLDLLAEVLRHPVMPEA</sequence>
<keyword evidence="7" id="KW-1185">Reference proteome</keyword>
<dbReference type="PATRIC" id="fig|759362.5.peg.2502"/>
<dbReference type="PANTHER" id="PTHR35005:SF1">
    <property type="entry name" value="2-AMINO-5-FORMYLAMINO-6-RIBOSYLAMINOPYRIMIDIN-4(3H)-ONE 5'-MONOPHOSPHATE DEFORMYLASE"/>
    <property type="match status" value="1"/>
</dbReference>
<evidence type="ECO:0000256" key="2">
    <source>
        <dbReference type="ARBA" id="ARBA00022723"/>
    </source>
</evidence>
<organism evidence="6 7">
    <name type="scientific">Ketogulonicigenium vulgare (strain WSH-001)</name>
    <dbReference type="NCBI Taxonomy" id="759362"/>
    <lineage>
        <taxon>Bacteria</taxon>
        <taxon>Pseudomonadati</taxon>
        <taxon>Pseudomonadota</taxon>
        <taxon>Alphaproteobacteria</taxon>
        <taxon>Rhodobacterales</taxon>
        <taxon>Roseobacteraceae</taxon>
        <taxon>Ketogulonicigenium</taxon>
    </lineage>
</organism>
<evidence type="ECO:0000256" key="4">
    <source>
        <dbReference type="ARBA" id="ARBA00022833"/>
    </source>
</evidence>
<dbReference type="RefSeq" id="WP_013382903.1">
    <property type="nucleotide sequence ID" value="NC_017384.1"/>
</dbReference>
<dbReference type="InterPro" id="IPR003785">
    <property type="entry name" value="Creatininase/forma_Hydrolase"/>
</dbReference>
<dbReference type="EMBL" id="CP002018">
    <property type="protein sequence ID" value="AEM42246.1"/>
    <property type="molecule type" value="Genomic_DNA"/>
</dbReference>
<accession>F9Y756</accession>
<evidence type="ECO:0000256" key="1">
    <source>
        <dbReference type="ARBA" id="ARBA00001947"/>
    </source>
</evidence>
<evidence type="ECO:0000313" key="7">
    <source>
        <dbReference type="Proteomes" id="UP000000692"/>
    </source>
</evidence>
<dbReference type="Proteomes" id="UP000000692">
    <property type="component" value="Chromosome"/>
</dbReference>
<dbReference type="Gene3D" id="3.40.50.10310">
    <property type="entry name" value="Creatininase"/>
    <property type="match status" value="1"/>
</dbReference>
<dbReference type="HOGENOM" id="CLU_055029_0_0_5"/>
<dbReference type="GO" id="GO:0047789">
    <property type="term" value="F:creatininase activity"/>
    <property type="evidence" value="ECO:0007669"/>
    <property type="project" value="UniProtKB-EC"/>
</dbReference>
<evidence type="ECO:0000313" key="6">
    <source>
        <dbReference type="EMBL" id="AEM42246.1"/>
    </source>
</evidence>
<dbReference type="Pfam" id="PF02633">
    <property type="entry name" value="Creatininase"/>
    <property type="match status" value="1"/>
</dbReference>
<comment type="similarity">
    <text evidence="5">Belongs to the creatininase superfamily.</text>
</comment>
<dbReference type="GO" id="GO:0046872">
    <property type="term" value="F:metal ion binding"/>
    <property type="evidence" value="ECO:0007669"/>
    <property type="project" value="UniProtKB-KW"/>
</dbReference>
<dbReference type="InterPro" id="IPR024087">
    <property type="entry name" value="Creatininase-like_sf"/>
</dbReference>
<dbReference type="PANTHER" id="PTHR35005">
    <property type="entry name" value="3-DEHYDRO-SCYLLO-INOSOSE HYDROLASE"/>
    <property type="match status" value="1"/>
</dbReference>
<keyword evidence="3 6" id="KW-0378">Hydrolase</keyword>